<accession>A0A8E2JID7</accession>
<protein>
    <submittedName>
        <fullName evidence="1">Uncharacterized protein</fullName>
    </submittedName>
</protein>
<gene>
    <name evidence="1" type="ORF">K432DRAFT_163731</name>
</gene>
<reference evidence="1 2" key="1">
    <citation type="journal article" date="2016" name="Nat. Commun.">
        <title>Ectomycorrhizal ecology is imprinted in the genome of the dominant symbiotic fungus Cenococcum geophilum.</title>
        <authorList>
            <consortium name="DOE Joint Genome Institute"/>
            <person name="Peter M."/>
            <person name="Kohler A."/>
            <person name="Ohm R.A."/>
            <person name="Kuo A."/>
            <person name="Krutzmann J."/>
            <person name="Morin E."/>
            <person name="Arend M."/>
            <person name="Barry K.W."/>
            <person name="Binder M."/>
            <person name="Choi C."/>
            <person name="Clum A."/>
            <person name="Copeland A."/>
            <person name="Grisel N."/>
            <person name="Haridas S."/>
            <person name="Kipfer T."/>
            <person name="LaButti K."/>
            <person name="Lindquist E."/>
            <person name="Lipzen A."/>
            <person name="Maire R."/>
            <person name="Meier B."/>
            <person name="Mihaltcheva S."/>
            <person name="Molinier V."/>
            <person name="Murat C."/>
            <person name="Poggeler S."/>
            <person name="Quandt C.A."/>
            <person name="Sperisen C."/>
            <person name="Tritt A."/>
            <person name="Tisserant E."/>
            <person name="Crous P.W."/>
            <person name="Henrissat B."/>
            <person name="Nehls U."/>
            <person name="Egli S."/>
            <person name="Spatafora J.W."/>
            <person name="Grigoriev I.V."/>
            <person name="Martin F.M."/>
        </authorList>
    </citation>
    <scope>NUCLEOTIDE SEQUENCE [LARGE SCALE GENOMIC DNA]</scope>
    <source>
        <strain evidence="1 2">CBS 459.81</strain>
    </source>
</reference>
<dbReference type="Proteomes" id="UP000250266">
    <property type="component" value="Unassembled WGS sequence"/>
</dbReference>
<dbReference type="AlphaFoldDB" id="A0A8E2JID7"/>
<proteinExistence type="predicted"/>
<evidence type="ECO:0000313" key="1">
    <source>
        <dbReference type="EMBL" id="OCK83780.1"/>
    </source>
</evidence>
<dbReference type="EMBL" id="KV744852">
    <property type="protein sequence ID" value="OCK83780.1"/>
    <property type="molecule type" value="Genomic_DNA"/>
</dbReference>
<keyword evidence="2" id="KW-1185">Reference proteome</keyword>
<organism evidence="1 2">
    <name type="scientific">Lepidopterella palustris CBS 459.81</name>
    <dbReference type="NCBI Taxonomy" id="1314670"/>
    <lineage>
        <taxon>Eukaryota</taxon>
        <taxon>Fungi</taxon>
        <taxon>Dikarya</taxon>
        <taxon>Ascomycota</taxon>
        <taxon>Pezizomycotina</taxon>
        <taxon>Dothideomycetes</taxon>
        <taxon>Pleosporomycetidae</taxon>
        <taxon>Mytilinidiales</taxon>
        <taxon>Argynnaceae</taxon>
        <taxon>Lepidopterella</taxon>
    </lineage>
</organism>
<name>A0A8E2JID7_9PEZI</name>
<sequence>MSNILNEQRWGSKVSSERTDYLELELADGIHHGLFPFCFTSTVRNARQQYSRVIRTFLSKTIVKELLQLELGNGVIGCPTDGHVELVRRILMEASWNTCLSPDCPPCRGVSALNPDRFEHRRSIANIKYSVSIRSIIFTHEQVDQTPSTI</sequence>
<evidence type="ECO:0000313" key="2">
    <source>
        <dbReference type="Proteomes" id="UP000250266"/>
    </source>
</evidence>